<gene>
    <name evidence="1" type="ORF">MOOR_24880</name>
</gene>
<dbReference type="AlphaFoldDB" id="A0A1J5JEG8"/>
<organism evidence="1 2">
    <name type="scientific">Neomoorella thermoacetica</name>
    <name type="common">Clostridium thermoaceticum</name>
    <dbReference type="NCBI Taxonomy" id="1525"/>
    <lineage>
        <taxon>Bacteria</taxon>
        <taxon>Bacillati</taxon>
        <taxon>Bacillota</taxon>
        <taxon>Clostridia</taxon>
        <taxon>Neomoorellales</taxon>
        <taxon>Neomoorellaceae</taxon>
        <taxon>Neomoorella</taxon>
    </lineage>
</organism>
<accession>A0A1J5JEG8</accession>
<protein>
    <submittedName>
        <fullName evidence="1">Uncharacterized protein</fullName>
    </submittedName>
</protein>
<evidence type="ECO:0000313" key="2">
    <source>
        <dbReference type="Proteomes" id="UP000182743"/>
    </source>
</evidence>
<proteinExistence type="predicted"/>
<comment type="caution">
    <text evidence="1">The sequence shown here is derived from an EMBL/GenBank/DDBJ whole genome shotgun (WGS) entry which is preliminary data.</text>
</comment>
<reference evidence="1 2" key="1">
    <citation type="submission" date="2016-08" db="EMBL/GenBank/DDBJ databases">
        <title>Genome-based comparison of Moorella thermoacetic strains.</title>
        <authorList>
            <person name="Poehlein A."/>
            <person name="Bengelsdorf F.R."/>
            <person name="Esser C."/>
            <person name="Duerre P."/>
            <person name="Daniel R."/>
        </authorList>
    </citation>
    <scope>NUCLEOTIDE SEQUENCE [LARGE SCALE GENOMIC DNA]</scope>
    <source>
        <strain evidence="1 2">DSM 11768</strain>
    </source>
</reference>
<dbReference type="EMBL" id="MIHH01000021">
    <property type="protein sequence ID" value="OIQ07930.1"/>
    <property type="molecule type" value="Genomic_DNA"/>
</dbReference>
<name>A0A1J5JEG8_NEOTH</name>
<evidence type="ECO:0000313" key="1">
    <source>
        <dbReference type="EMBL" id="OIQ07930.1"/>
    </source>
</evidence>
<dbReference type="Proteomes" id="UP000182743">
    <property type="component" value="Unassembled WGS sequence"/>
</dbReference>
<sequence length="42" mass="4757">MAMESTGVYWQPVYNVLEEAFDGSIALIVANARHMKWTSPDK</sequence>